<dbReference type="SUPFAM" id="SSF57850">
    <property type="entry name" value="RING/U-box"/>
    <property type="match status" value="1"/>
</dbReference>
<sequence length="88" mass="10004">MKVKIKKYTAVATWRWENSTSDDVCGICRVQFDGTCPNCRFPGDDCPLLNGKCGHSFHLHCVNDWIQTESSRGLCPMCRQKFEFDSGP</sequence>
<dbReference type="CDD" id="cd16456">
    <property type="entry name" value="RING-H2_APC11"/>
    <property type="match status" value="1"/>
</dbReference>
<evidence type="ECO:0000256" key="2">
    <source>
        <dbReference type="ARBA" id="ARBA00004906"/>
    </source>
</evidence>
<dbReference type="GO" id="GO:0031145">
    <property type="term" value="P:anaphase-promoting complex-dependent catabolic process"/>
    <property type="evidence" value="ECO:0007669"/>
    <property type="project" value="InterPro"/>
</dbReference>
<evidence type="ECO:0000313" key="16">
    <source>
        <dbReference type="Proteomes" id="UP000298138"/>
    </source>
</evidence>
<dbReference type="GO" id="GO:0051301">
    <property type="term" value="P:cell division"/>
    <property type="evidence" value="ECO:0007669"/>
    <property type="project" value="UniProtKB-KW"/>
</dbReference>
<dbReference type="AlphaFoldDB" id="A0A4S2N8S7"/>
<dbReference type="InterPro" id="IPR024991">
    <property type="entry name" value="RING-H2_APC11"/>
</dbReference>
<evidence type="ECO:0000256" key="6">
    <source>
        <dbReference type="ARBA" id="ARBA00022723"/>
    </source>
</evidence>
<dbReference type="PROSITE" id="PS50089">
    <property type="entry name" value="ZF_RING_2"/>
    <property type="match status" value="1"/>
</dbReference>
<dbReference type="Pfam" id="PF12861">
    <property type="entry name" value="zf-ANAPC11"/>
    <property type="match status" value="1"/>
</dbReference>
<dbReference type="InParanoid" id="A0A4S2N8S7"/>
<evidence type="ECO:0000256" key="8">
    <source>
        <dbReference type="ARBA" id="ARBA00022776"/>
    </source>
</evidence>
<keyword evidence="8" id="KW-0498">Mitosis</keyword>
<dbReference type="GO" id="GO:0008270">
    <property type="term" value="F:zinc ion binding"/>
    <property type="evidence" value="ECO:0007669"/>
    <property type="project" value="UniProtKB-KW"/>
</dbReference>
<accession>A0A4S2N8S7</accession>
<gene>
    <name evidence="15" type="ORF">EX30DRAFT_314974</name>
</gene>
<protein>
    <recommendedName>
        <fullName evidence="4">Anaphase-promoting complex subunit 11</fullName>
    </recommendedName>
</protein>
<evidence type="ECO:0000256" key="7">
    <source>
        <dbReference type="ARBA" id="ARBA00022771"/>
    </source>
</evidence>
<comment type="pathway">
    <text evidence="2">Protein modification; protein ubiquitination.</text>
</comment>
<evidence type="ECO:0000256" key="5">
    <source>
        <dbReference type="ARBA" id="ARBA00022618"/>
    </source>
</evidence>
<keyword evidence="9" id="KW-0833">Ubl conjugation pathway</keyword>
<reference evidence="15 16" key="1">
    <citation type="submission" date="2019-04" db="EMBL/GenBank/DDBJ databases">
        <title>Comparative genomics and transcriptomics to analyze fruiting body development in filamentous ascomycetes.</title>
        <authorList>
            <consortium name="DOE Joint Genome Institute"/>
            <person name="Lutkenhaus R."/>
            <person name="Traeger S."/>
            <person name="Breuer J."/>
            <person name="Kuo A."/>
            <person name="Lipzen A."/>
            <person name="Pangilinan J."/>
            <person name="Dilworth D."/>
            <person name="Sandor L."/>
            <person name="Poggeler S."/>
            <person name="Barry K."/>
            <person name="Grigoriev I.V."/>
            <person name="Nowrousian M."/>
        </authorList>
    </citation>
    <scope>NUCLEOTIDE SEQUENCE [LARGE SCALE GENOMIC DNA]</scope>
    <source>
        <strain evidence="15 16">CBS 389.68</strain>
    </source>
</reference>
<dbReference type="OrthoDB" id="1681166at2759"/>
<organism evidence="15 16">
    <name type="scientific">Ascodesmis nigricans</name>
    <dbReference type="NCBI Taxonomy" id="341454"/>
    <lineage>
        <taxon>Eukaryota</taxon>
        <taxon>Fungi</taxon>
        <taxon>Dikarya</taxon>
        <taxon>Ascomycota</taxon>
        <taxon>Pezizomycotina</taxon>
        <taxon>Pezizomycetes</taxon>
        <taxon>Pezizales</taxon>
        <taxon>Ascodesmidaceae</taxon>
        <taxon>Ascodesmis</taxon>
    </lineage>
</organism>
<feature type="domain" description="RING-type" evidence="14">
    <location>
        <begin position="36"/>
        <end position="79"/>
    </location>
</feature>
<dbReference type="InterPro" id="IPR013083">
    <property type="entry name" value="Znf_RING/FYVE/PHD"/>
</dbReference>
<keyword evidence="16" id="KW-1185">Reference proteome</keyword>
<evidence type="ECO:0000256" key="11">
    <source>
        <dbReference type="ARBA" id="ARBA00023242"/>
    </source>
</evidence>
<keyword evidence="6" id="KW-0479">Metal-binding</keyword>
<dbReference type="GO" id="GO:0061630">
    <property type="term" value="F:ubiquitin protein ligase activity"/>
    <property type="evidence" value="ECO:0007669"/>
    <property type="project" value="InterPro"/>
</dbReference>
<dbReference type="FunFam" id="3.30.40.10:FF:000111">
    <property type="entry name" value="Anaphase-promoting complex subunit 11"/>
    <property type="match status" value="1"/>
</dbReference>
<dbReference type="FunCoup" id="A0A4S2N8S7">
    <property type="interactions" value="253"/>
</dbReference>
<dbReference type="STRING" id="341454.A0A4S2N8S7"/>
<keyword evidence="12" id="KW-0131">Cell cycle</keyword>
<evidence type="ECO:0000256" key="3">
    <source>
        <dbReference type="ARBA" id="ARBA00009273"/>
    </source>
</evidence>
<comment type="similarity">
    <text evidence="3">Belongs to the RING-box family.</text>
</comment>
<dbReference type="GO" id="GO:0097602">
    <property type="term" value="F:cullin family protein binding"/>
    <property type="evidence" value="ECO:0007669"/>
    <property type="project" value="InterPro"/>
</dbReference>
<name>A0A4S2N8S7_9PEZI</name>
<evidence type="ECO:0000256" key="9">
    <source>
        <dbReference type="ARBA" id="ARBA00022786"/>
    </source>
</evidence>
<keyword evidence="5" id="KW-0132">Cell division</keyword>
<dbReference type="Gene3D" id="3.30.40.10">
    <property type="entry name" value="Zinc/RING finger domain, C3HC4 (zinc finger)"/>
    <property type="match status" value="1"/>
</dbReference>
<keyword evidence="10" id="KW-0862">Zinc</keyword>
<evidence type="ECO:0000256" key="12">
    <source>
        <dbReference type="ARBA" id="ARBA00023306"/>
    </source>
</evidence>
<comment type="subcellular location">
    <subcellularLocation>
        <location evidence="1">Nucleus</location>
    </subcellularLocation>
</comment>
<dbReference type="EMBL" id="ML220112">
    <property type="protein sequence ID" value="TGZ85713.1"/>
    <property type="molecule type" value="Genomic_DNA"/>
</dbReference>
<dbReference type="GO" id="GO:0005680">
    <property type="term" value="C:anaphase-promoting complex"/>
    <property type="evidence" value="ECO:0007669"/>
    <property type="project" value="InterPro"/>
</dbReference>
<proteinExistence type="inferred from homology"/>
<dbReference type="InterPro" id="IPR001841">
    <property type="entry name" value="Znf_RING"/>
</dbReference>
<keyword evidence="7 13" id="KW-0863">Zinc-finger</keyword>
<dbReference type="Proteomes" id="UP000298138">
    <property type="component" value="Unassembled WGS sequence"/>
</dbReference>
<dbReference type="InterPro" id="IPR051031">
    <property type="entry name" value="RING-box_E3_Ubiquitin_Ligase"/>
</dbReference>
<evidence type="ECO:0000256" key="10">
    <source>
        <dbReference type="ARBA" id="ARBA00022833"/>
    </source>
</evidence>
<evidence type="ECO:0000313" key="15">
    <source>
        <dbReference type="EMBL" id="TGZ85713.1"/>
    </source>
</evidence>
<keyword evidence="11" id="KW-0539">Nucleus</keyword>
<evidence type="ECO:0000256" key="13">
    <source>
        <dbReference type="PROSITE-ProRule" id="PRU00175"/>
    </source>
</evidence>
<evidence type="ECO:0000256" key="4">
    <source>
        <dbReference type="ARBA" id="ARBA00013928"/>
    </source>
</evidence>
<evidence type="ECO:0000256" key="1">
    <source>
        <dbReference type="ARBA" id="ARBA00004123"/>
    </source>
</evidence>
<dbReference type="PANTHER" id="PTHR11210">
    <property type="entry name" value="RING BOX"/>
    <property type="match status" value="1"/>
</dbReference>
<evidence type="ECO:0000259" key="14">
    <source>
        <dbReference type="PROSITE" id="PS50089"/>
    </source>
</evidence>